<dbReference type="InterPro" id="IPR002838">
    <property type="entry name" value="AIM24"/>
</dbReference>
<dbReference type="PANTHER" id="PTHR36959">
    <property type="entry name" value="ALTERED INHERITANCE OF MITOCHONDRIA PROTEIN 24, MITOCHONDRIAL"/>
    <property type="match status" value="1"/>
</dbReference>
<keyword evidence="5 6" id="KW-0496">Mitochondrion</keyword>
<evidence type="ECO:0000313" key="9">
    <source>
        <dbReference type="Proteomes" id="UP001201980"/>
    </source>
</evidence>
<dbReference type="Proteomes" id="UP001201980">
    <property type="component" value="Unassembled WGS sequence"/>
</dbReference>
<evidence type="ECO:0000256" key="1">
    <source>
        <dbReference type="ARBA" id="ARBA00004173"/>
    </source>
</evidence>
<evidence type="ECO:0000256" key="2">
    <source>
        <dbReference type="ARBA" id="ARBA00009322"/>
    </source>
</evidence>
<dbReference type="GO" id="GO:0007007">
    <property type="term" value="P:inner mitochondrial membrane organization"/>
    <property type="evidence" value="ECO:0007669"/>
    <property type="project" value="TreeGrafter"/>
</dbReference>
<dbReference type="EMBL" id="JAKWBI020000302">
    <property type="protein sequence ID" value="KAJ2896970.1"/>
    <property type="molecule type" value="Genomic_DNA"/>
</dbReference>
<dbReference type="AlphaFoldDB" id="A0AAD5RRF0"/>
<comment type="caution">
    <text evidence="8">The sequence shown here is derived from an EMBL/GenBank/DDBJ whole genome shotgun (WGS) entry which is preliminary data.</text>
</comment>
<evidence type="ECO:0000256" key="5">
    <source>
        <dbReference type="ARBA" id="ARBA00023128"/>
    </source>
</evidence>
<reference evidence="8" key="1">
    <citation type="submission" date="2022-07" db="EMBL/GenBank/DDBJ databases">
        <title>Draft genome sequence of Zalerion maritima ATCC 34329, a (micro)plastics degrading marine fungus.</title>
        <authorList>
            <person name="Paco A."/>
            <person name="Goncalves M.F.M."/>
            <person name="Rocha-Santos T.A.P."/>
            <person name="Alves A."/>
        </authorList>
    </citation>
    <scope>NUCLEOTIDE SEQUENCE</scope>
    <source>
        <strain evidence="8">ATCC 34329</strain>
    </source>
</reference>
<feature type="region of interest" description="Disordered" evidence="7">
    <location>
        <begin position="332"/>
        <end position="377"/>
    </location>
</feature>
<dbReference type="GO" id="GO:0005743">
    <property type="term" value="C:mitochondrial inner membrane"/>
    <property type="evidence" value="ECO:0007669"/>
    <property type="project" value="TreeGrafter"/>
</dbReference>
<feature type="compositionally biased region" description="Basic and acidic residues" evidence="7">
    <location>
        <begin position="365"/>
        <end position="377"/>
    </location>
</feature>
<evidence type="ECO:0000256" key="4">
    <source>
        <dbReference type="ARBA" id="ARBA00022946"/>
    </source>
</evidence>
<keyword evidence="9" id="KW-1185">Reference proteome</keyword>
<organism evidence="8 9">
    <name type="scientific">Zalerion maritima</name>
    <dbReference type="NCBI Taxonomy" id="339359"/>
    <lineage>
        <taxon>Eukaryota</taxon>
        <taxon>Fungi</taxon>
        <taxon>Dikarya</taxon>
        <taxon>Ascomycota</taxon>
        <taxon>Pezizomycotina</taxon>
        <taxon>Sordariomycetes</taxon>
        <taxon>Lulworthiomycetidae</taxon>
        <taxon>Lulworthiales</taxon>
        <taxon>Lulworthiaceae</taxon>
        <taxon>Zalerion</taxon>
    </lineage>
</organism>
<evidence type="ECO:0000256" key="7">
    <source>
        <dbReference type="SAM" id="MobiDB-lite"/>
    </source>
</evidence>
<dbReference type="Gene3D" id="3.60.160.10">
    <property type="entry name" value="Mitochondrial biogenesis AIM24"/>
    <property type="match status" value="1"/>
</dbReference>
<gene>
    <name evidence="8" type="ORF">MKZ38_005069</name>
</gene>
<proteinExistence type="inferred from homology"/>
<dbReference type="SUPFAM" id="SSF51219">
    <property type="entry name" value="TRAP-like"/>
    <property type="match status" value="1"/>
</dbReference>
<evidence type="ECO:0000256" key="6">
    <source>
        <dbReference type="RuleBase" id="RU363045"/>
    </source>
</evidence>
<evidence type="ECO:0000256" key="3">
    <source>
        <dbReference type="ARBA" id="ARBA00013287"/>
    </source>
</evidence>
<dbReference type="PANTHER" id="PTHR36959:SF2">
    <property type="entry name" value="ALTERED INHERITANCE OF MITOCHONDRIA PROTEIN 24, MITOCHONDRIAL"/>
    <property type="match status" value="1"/>
</dbReference>
<comment type="similarity">
    <text evidence="2 6">Belongs to the AIM24 family.</text>
</comment>
<sequence length="377" mass="41153">MSRTLSFRIARPARHTAIGPRLICQQCRGIQVSRAPTTTESPSVSDDAFGGSNSRATSAGMADARFEVLGAPYSLLSVTLSASQKLYTRRGTLVGVVGKAQNAQSTLTLLNPLNRALVGIPFLYQRVSSSTPLTALIATKSKNTTFTILHMDGTFDWMVTQRPALLAWTGHTLAASPRLQTGLSFSHWGNTLLTGRGLAAVAAPGQTYQVKLQEGEEFVAHPSHVVAYTVNKNPPRPIRFKGTSLRFEIPGTGWFNELEWVKKMRASVVYEYLAKAAFTVRTYARRWLFGDGLYLQFKGPITLLMSSRGVRVADMLTRDQVNEIADTEAGAVPKAIEKETGTQSQDAGQPGIKVEKSSQESSKASLEEGKELKEFVR</sequence>
<accession>A0AAD5RRF0</accession>
<keyword evidence="4" id="KW-0809">Transit peptide</keyword>
<dbReference type="InterPro" id="IPR016031">
    <property type="entry name" value="Trp_RNA-bd_attenuator-like_dom"/>
</dbReference>
<protein>
    <recommendedName>
        <fullName evidence="3 6">Altered inheritance of mitochondria protein 24, mitochondrial</fullName>
    </recommendedName>
</protein>
<dbReference type="Pfam" id="PF01987">
    <property type="entry name" value="AIM24"/>
    <property type="match status" value="1"/>
</dbReference>
<dbReference type="InterPro" id="IPR036983">
    <property type="entry name" value="AIM24_sf"/>
</dbReference>
<evidence type="ECO:0000313" key="8">
    <source>
        <dbReference type="EMBL" id="KAJ2896970.1"/>
    </source>
</evidence>
<comment type="subcellular location">
    <subcellularLocation>
        <location evidence="1 6">Mitochondrion</location>
    </subcellularLocation>
</comment>
<name>A0AAD5RRF0_9PEZI</name>